<protein>
    <submittedName>
        <fullName evidence="1">Uncharacterized protein</fullName>
    </submittedName>
</protein>
<evidence type="ECO:0000313" key="1">
    <source>
        <dbReference type="EMBL" id="KAB8277301.1"/>
    </source>
</evidence>
<name>A0A5N6JEK8_9EURO</name>
<gene>
    <name evidence="1" type="ORF">BDV30DRAFT_204986</name>
</gene>
<dbReference type="Proteomes" id="UP000326289">
    <property type="component" value="Unassembled WGS sequence"/>
</dbReference>
<reference evidence="1 2" key="1">
    <citation type="submission" date="2019-04" db="EMBL/GenBank/DDBJ databases">
        <title>Fungal friends and foes A comparative genomics study of 23 Aspergillus species from section Flavi.</title>
        <authorList>
            <consortium name="DOE Joint Genome Institute"/>
            <person name="Kjaerbolling I."/>
            <person name="Vesth T.C."/>
            <person name="Frisvad J.C."/>
            <person name="Nybo J.L."/>
            <person name="Theobald S."/>
            <person name="Kildgaard S."/>
            <person name="Petersen T.I."/>
            <person name="Kuo A."/>
            <person name="Sato A."/>
            <person name="Lyhne E.K."/>
            <person name="Kogle M.E."/>
            <person name="Wiebenga A."/>
            <person name="Kun R.S."/>
            <person name="Lubbers R.J."/>
            <person name="Makela M.R."/>
            <person name="Barry K."/>
            <person name="Chovatia M."/>
            <person name="Clum A."/>
            <person name="Daum C."/>
            <person name="Haridas S."/>
            <person name="He G."/>
            <person name="LaButti K."/>
            <person name="Lipzen A."/>
            <person name="Mondo S."/>
            <person name="Pangilinan J."/>
            <person name="Riley R."/>
            <person name="Salamov A."/>
            <person name="Simmons B.A."/>
            <person name="Magnuson J.K."/>
            <person name="Henrissat B."/>
            <person name="Mortensen U.H."/>
            <person name="Larsen T.O."/>
            <person name="De vries R.P."/>
            <person name="Grigoriev I.V."/>
            <person name="Machida M."/>
            <person name="Baker S.E."/>
            <person name="Andersen M.R."/>
        </authorList>
    </citation>
    <scope>NUCLEOTIDE SEQUENCE [LARGE SCALE GENOMIC DNA]</scope>
    <source>
        <strain evidence="1 2">CBS 117635</strain>
    </source>
</reference>
<sequence>MYPRADTWDYDVGEDGYLEGTSLSNTYSEPFLHVSLHTIQVSINTSTMYHCRFYSPTN</sequence>
<proteinExistence type="predicted"/>
<organism evidence="1 2">
    <name type="scientific">Aspergillus minisclerotigenes</name>
    <dbReference type="NCBI Taxonomy" id="656917"/>
    <lineage>
        <taxon>Eukaryota</taxon>
        <taxon>Fungi</taxon>
        <taxon>Dikarya</taxon>
        <taxon>Ascomycota</taxon>
        <taxon>Pezizomycotina</taxon>
        <taxon>Eurotiomycetes</taxon>
        <taxon>Eurotiomycetidae</taxon>
        <taxon>Eurotiales</taxon>
        <taxon>Aspergillaceae</taxon>
        <taxon>Aspergillus</taxon>
        <taxon>Aspergillus subgen. Circumdati</taxon>
    </lineage>
</organism>
<dbReference type="AlphaFoldDB" id="A0A5N6JEK8"/>
<accession>A0A5N6JEK8</accession>
<dbReference type="EMBL" id="ML732772">
    <property type="protein sequence ID" value="KAB8277301.1"/>
    <property type="molecule type" value="Genomic_DNA"/>
</dbReference>
<keyword evidence="2" id="KW-1185">Reference proteome</keyword>
<evidence type="ECO:0000313" key="2">
    <source>
        <dbReference type="Proteomes" id="UP000326289"/>
    </source>
</evidence>